<dbReference type="PIRSF" id="PIRSF002122">
    <property type="entry name" value="RPS7p_RPS7a_RPS5e_RPS7o"/>
    <property type="match status" value="1"/>
</dbReference>
<dbReference type="RefSeq" id="YP_010131753.1">
    <property type="nucleotide sequence ID" value="NC_056364.1"/>
</dbReference>
<protein>
    <submittedName>
        <fullName evidence="5">Ribosomal protein S7</fullName>
    </submittedName>
</protein>
<dbReference type="GeneID" id="65341110"/>
<organism evidence="5">
    <name type="scientific">Thalassiosira profunda</name>
    <dbReference type="NCBI Taxonomy" id="376140"/>
    <lineage>
        <taxon>Eukaryota</taxon>
        <taxon>Sar</taxon>
        <taxon>Stramenopiles</taxon>
        <taxon>Ochrophyta</taxon>
        <taxon>Bacillariophyta</taxon>
        <taxon>Coscinodiscophyceae</taxon>
        <taxon>Thalassiosirophycidae</taxon>
        <taxon>Thalassiosirales</taxon>
        <taxon>Thalassiosiraceae</taxon>
        <taxon>Thalassiosira</taxon>
    </lineage>
</organism>
<keyword evidence="2 5" id="KW-0689">Ribosomal protein</keyword>
<geneLocation type="mitochondrion" evidence="5"/>
<comment type="similarity">
    <text evidence="1">Belongs to the universal ribosomal protein uS7 family.</text>
</comment>
<proteinExistence type="inferred from homology"/>
<dbReference type="Gene3D" id="1.10.455.10">
    <property type="entry name" value="Ribosomal protein S7 domain"/>
    <property type="match status" value="1"/>
</dbReference>
<dbReference type="Pfam" id="PF00177">
    <property type="entry name" value="Ribosomal_S7"/>
    <property type="match status" value="1"/>
</dbReference>
<feature type="domain" description="Small ribosomal subunit protein uS7" evidence="4">
    <location>
        <begin position="3"/>
        <end position="123"/>
    </location>
</feature>
<dbReference type="InterPro" id="IPR000235">
    <property type="entry name" value="Ribosomal_uS7"/>
</dbReference>
<dbReference type="EMBL" id="MW013551">
    <property type="protein sequence ID" value="QPZ94121.1"/>
    <property type="molecule type" value="Genomic_DNA"/>
</dbReference>
<dbReference type="InterPro" id="IPR036823">
    <property type="entry name" value="Ribosomal_uS7_dom_sf"/>
</dbReference>
<evidence type="ECO:0000256" key="2">
    <source>
        <dbReference type="ARBA" id="ARBA00022980"/>
    </source>
</evidence>
<dbReference type="InterPro" id="IPR023798">
    <property type="entry name" value="Ribosomal_uS7_dom"/>
</dbReference>
<evidence type="ECO:0000256" key="1">
    <source>
        <dbReference type="ARBA" id="ARBA00007151"/>
    </source>
</evidence>
<dbReference type="GO" id="GO:0006412">
    <property type="term" value="P:translation"/>
    <property type="evidence" value="ECO:0007669"/>
    <property type="project" value="InterPro"/>
</dbReference>
<evidence type="ECO:0000259" key="4">
    <source>
        <dbReference type="Pfam" id="PF00177"/>
    </source>
</evidence>
<dbReference type="SUPFAM" id="SSF47973">
    <property type="entry name" value="Ribosomal protein S7"/>
    <property type="match status" value="1"/>
</dbReference>
<dbReference type="AlphaFoldDB" id="A0A7T3RAQ2"/>
<evidence type="ECO:0000256" key="3">
    <source>
        <dbReference type="ARBA" id="ARBA00023274"/>
    </source>
</evidence>
<keyword evidence="5" id="KW-0496">Mitochondrion</keyword>
<gene>
    <name evidence="5" type="primary">rps7</name>
</gene>
<name>A0A7T3RAQ2_9STRA</name>
<dbReference type="GO" id="GO:1990904">
    <property type="term" value="C:ribonucleoprotein complex"/>
    <property type="evidence" value="ECO:0007669"/>
    <property type="project" value="UniProtKB-KW"/>
</dbReference>
<reference evidence="5" key="1">
    <citation type="submission" date="2020-09" db="EMBL/GenBank/DDBJ databases">
        <authorList>
            <person name="Liu K."/>
            <person name="Chen N."/>
        </authorList>
    </citation>
    <scope>NUCLEOTIDE SEQUENCE</scope>
    <source>
        <strain evidence="5">CNS00050</strain>
    </source>
</reference>
<dbReference type="GO" id="GO:0005840">
    <property type="term" value="C:ribosome"/>
    <property type="evidence" value="ECO:0007669"/>
    <property type="project" value="UniProtKB-KW"/>
</dbReference>
<evidence type="ECO:0000313" key="5">
    <source>
        <dbReference type="EMBL" id="QPZ94121.1"/>
    </source>
</evidence>
<accession>A0A7T3RAQ2</accession>
<sequence length="139" mass="16482">MNKKIINQLLLDGKTAASEKIWLKSIKFFYKSIVKNPRKVINRAVIHITPLLKVKQLNQKKRRSQAKEFPYIVKSGNRIPLALKFFLNKTKGKNEIEMHKKLITELIAMANNLGANITNKKNSYEYAFIKKKYFYYRWF</sequence>
<keyword evidence="3" id="KW-0687">Ribonucleoprotein</keyword>